<dbReference type="Proteomes" id="UP000001548">
    <property type="component" value="Unassembled WGS sequence"/>
</dbReference>
<dbReference type="SMART" id="SM01179">
    <property type="entry name" value="DUF862"/>
    <property type="match status" value="1"/>
</dbReference>
<keyword evidence="2" id="KW-0645">Protease</keyword>
<dbReference type="InterPro" id="IPR042266">
    <property type="entry name" value="PPPDE_sf"/>
</dbReference>
<feature type="domain" description="PPPDE" evidence="4">
    <location>
        <begin position="1"/>
        <end position="141"/>
    </location>
</feature>
<comment type="similarity">
    <text evidence="1">Belongs to the DeSI family.</text>
</comment>
<dbReference type="GO" id="GO:0032434">
    <property type="term" value="P:regulation of proteasomal ubiquitin-dependent protein catabolic process"/>
    <property type="evidence" value="ECO:0000318"/>
    <property type="project" value="GO_Central"/>
</dbReference>
<name>A0A644F9E9_GIAIC</name>
<accession>A0A644F9E9</accession>
<dbReference type="EMBL" id="AACB03000001">
    <property type="protein sequence ID" value="KAE8305266.1"/>
    <property type="molecule type" value="Genomic_DNA"/>
</dbReference>
<evidence type="ECO:0000259" key="4">
    <source>
        <dbReference type="PROSITE" id="PS51858"/>
    </source>
</evidence>
<gene>
    <name evidence="5" type="ORF">GL50803_0024425</name>
</gene>
<dbReference type="GO" id="GO:0006611">
    <property type="term" value="P:protein export from nucleus"/>
    <property type="evidence" value="ECO:0000318"/>
    <property type="project" value="GO_Central"/>
</dbReference>
<dbReference type="GO" id="GO:0006508">
    <property type="term" value="P:proteolysis"/>
    <property type="evidence" value="ECO:0007669"/>
    <property type="project" value="UniProtKB-KW"/>
</dbReference>
<comment type="caution">
    <text evidence="5">The sequence shown here is derived from an EMBL/GenBank/DDBJ whole genome shotgun (WGS) entry which is preliminary data.</text>
</comment>
<dbReference type="PROSITE" id="PS51858">
    <property type="entry name" value="PPPDE"/>
    <property type="match status" value="1"/>
</dbReference>
<dbReference type="InParanoid" id="A0A644F9E9"/>
<evidence type="ECO:0000256" key="2">
    <source>
        <dbReference type="ARBA" id="ARBA00022670"/>
    </source>
</evidence>
<evidence type="ECO:0000256" key="1">
    <source>
        <dbReference type="ARBA" id="ARBA00008140"/>
    </source>
</evidence>
<keyword evidence="3" id="KW-0378">Hydrolase</keyword>
<evidence type="ECO:0000256" key="3">
    <source>
        <dbReference type="ARBA" id="ARBA00022801"/>
    </source>
</evidence>
<dbReference type="AlphaFoldDB" id="A0A644F9E9"/>
<sequence>MKISLHIYDLSQGIAKTVSPMLLGQTIEAVYHTGVVVAGTEYYYGAGIQSEPAGQTHFGVPLQQMEMGETTKTQDEIRAFLNSVQSRYTESAYNLIEHNCNHFSDEFLQFLCDKKVPEHIVHQGAAFLQTPLGRMVAPMLQSSALGIPGASLPNPGSTRISPSPPTKAGSITIEKPLFFVPKESDLAASQDCIIAKYGEKGQLSEGSAFQAEFSRLTRAVLDKAPCDVSLGVVKSVCDELSQELNSSTAQDERFIRAALDYLSCVCLSSDQSSITDSCVPLHLLELQDTLPGSVLESLYRYIHNWFVQLRGMHDFRNNADRYLDFFIIKLVRSSDSMQRLYGYRLLYTVSRIFTKKMAIDAQTSLCELLINAILDATAKAAAEGPDRKPNVQIANLASGALGRLVLTADDKASPNGWYSTAQKALANAGLLSLRAPCCTDLHEYLHADEGDADLF</sequence>
<evidence type="ECO:0000313" key="5">
    <source>
        <dbReference type="EMBL" id="KAE8305266.1"/>
    </source>
</evidence>
<evidence type="ECO:0000313" key="6">
    <source>
        <dbReference type="Proteomes" id="UP000001548"/>
    </source>
</evidence>
<protein>
    <submittedName>
        <fullName evidence="5">PPPDE putative peptidase domain-containing protein</fullName>
    </submittedName>
</protein>
<dbReference type="InterPro" id="IPR008580">
    <property type="entry name" value="PPPDE_dom"/>
</dbReference>
<proteinExistence type="inferred from homology"/>
<dbReference type="Gene3D" id="3.90.1720.30">
    <property type="entry name" value="PPPDE domains"/>
    <property type="match status" value="1"/>
</dbReference>
<dbReference type="GO" id="GO:0008233">
    <property type="term" value="F:peptidase activity"/>
    <property type="evidence" value="ECO:0007669"/>
    <property type="project" value="UniProtKB-KW"/>
</dbReference>
<dbReference type="PANTHER" id="PTHR12378">
    <property type="entry name" value="DESUMOYLATING ISOPEPTIDASE"/>
    <property type="match status" value="1"/>
</dbReference>
<reference evidence="5 6" key="1">
    <citation type="journal article" date="2007" name="Science">
        <title>Genomic minimalism in the early diverging intestinal parasite Giardia lamblia.</title>
        <authorList>
            <person name="Morrison H.G."/>
            <person name="McArthur A.G."/>
            <person name="Gillin F.D."/>
            <person name="Aley S.B."/>
            <person name="Adam R.D."/>
            <person name="Olsen G.J."/>
            <person name="Best A.A."/>
            <person name="Cande W.Z."/>
            <person name="Chen F."/>
            <person name="Cipriano M.J."/>
            <person name="Davids B.J."/>
            <person name="Dawson S.C."/>
            <person name="Elmendorf H.G."/>
            <person name="Hehl A.B."/>
            <person name="Holder M.E."/>
            <person name="Huse S.M."/>
            <person name="Kim U.U."/>
            <person name="Lasek-Nesselquist E."/>
            <person name="Manning G."/>
            <person name="Nigam A."/>
            <person name="Nixon J.E."/>
            <person name="Palm D."/>
            <person name="Passamaneck N.E."/>
            <person name="Prabhu A."/>
            <person name="Reich C.I."/>
            <person name="Reiner D.S."/>
            <person name="Samuelson J."/>
            <person name="Svard S.G."/>
            <person name="Sogin M.L."/>
        </authorList>
    </citation>
    <scope>NUCLEOTIDE SEQUENCE [LARGE SCALE GENOMIC DNA]</scope>
    <source>
        <strain evidence="5 6">WB C6</strain>
    </source>
</reference>
<dbReference type="PANTHER" id="PTHR12378:SF7">
    <property type="entry name" value="DESUMOYLATING ISOPEPTIDASE 1"/>
    <property type="match status" value="1"/>
</dbReference>
<keyword evidence="6" id="KW-1185">Reference proteome</keyword>
<dbReference type="Pfam" id="PF05903">
    <property type="entry name" value="Peptidase_C97"/>
    <property type="match status" value="1"/>
</dbReference>
<organism evidence="5 6">
    <name type="scientific">Giardia intestinalis (strain ATCC 50803 / WB clone C6)</name>
    <name type="common">Giardia lamblia</name>
    <dbReference type="NCBI Taxonomy" id="184922"/>
    <lineage>
        <taxon>Eukaryota</taxon>
        <taxon>Metamonada</taxon>
        <taxon>Diplomonadida</taxon>
        <taxon>Hexamitidae</taxon>
        <taxon>Giardiinae</taxon>
        <taxon>Giardia</taxon>
    </lineage>
</organism>